<feature type="region of interest" description="Disordered" evidence="1">
    <location>
        <begin position="22"/>
        <end position="50"/>
    </location>
</feature>
<evidence type="ECO:0000313" key="2">
    <source>
        <dbReference type="EMBL" id="EER06167.1"/>
    </source>
</evidence>
<reference evidence="2 3" key="1">
    <citation type="submission" date="2008-07" db="EMBL/GenBank/DDBJ databases">
        <authorList>
            <person name="El-Sayed N."/>
            <person name="Caler E."/>
            <person name="Inman J."/>
            <person name="Amedeo P."/>
            <person name="Hass B."/>
            <person name="Wortman J."/>
        </authorList>
    </citation>
    <scope>NUCLEOTIDE SEQUENCE [LARGE SCALE GENOMIC DNA]</scope>
    <source>
        <strain evidence="3">ATCC 50983 / TXsc</strain>
    </source>
</reference>
<name>C5LAU0_PERM5</name>
<dbReference type="AlphaFoldDB" id="C5LAU0"/>
<protein>
    <submittedName>
        <fullName evidence="2">Uncharacterized protein</fullName>
    </submittedName>
</protein>
<dbReference type="RefSeq" id="XP_002774351.1">
    <property type="nucleotide sequence ID" value="XM_002774305.1"/>
</dbReference>
<evidence type="ECO:0000313" key="3">
    <source>
        <dbReference type="Proteomes" id="UP000007800"/>
    </source>
</evidence>
<dbReference type="EMBL" id="GG680784">
    <property type="protein sequence ID" value="EER06167.1"/>
    <property type="molecule type" value="Genomic_DNA"/>
</dbReference>
<dbReference type="GeneID" id="9065044"/>
<keyword evidence="3" id="KW-1185">Reference proteome</keyword>
<organism evidence="3">
    <name type="scientific">Perkinsus marinus (strain ATCC 50983 / TXsc)</name>
    <dbReference type="NCBI Taxonomy" id="423536"/>
    <lineage>
        <taxon>Eukaryota</taxon>
        <taxon>Sar</taxon>
        <taxon>Alveolata</taxon>
        <taxon>Perkinsozoa</taxon>
        <taxon>Perkinsea</taxon>
        <taxon>Perkinsida</taxon>
        <taxon>Perkinsidae</taxon>
        <taxon>Perkinsus</taxon>
    </lineage>
</organism>
<evidence type="ECO:0000256" key="1">
    <source>
        <dbReference type="SAM" id="MobiDB-lite"/>
    </source>
</evidence>
<proteinExistence type="predicted"/>
<feature type="non-terminal residue" evidence="2">
    <location>
        <position position="50"/>
    </location>
</feature>
<sequence>MSEATCDAEHFESSLVRSRYKLGAPLGSPSQTDSTSGKGRIYSLERVDAP</sequence>
<accession>C5LAU0</accession>
<dbReference type="Proteomes" id="UP000007800">
    <property type="component" value="Unassembled WGS sequence"/>
</dbReference>
<dbReference type="InParanoid" id="C5LAU0"/>
<gene>
    <name evidence="2" type="ORF">Pmar_PMAR008299</name>
</gene>
<feature type="compositionally biased region" description="Polar residues" evidence="1">
    <location>
        <begin position="28"/>
        <end position="37"/>
    </location>
</feature>